<accession>Q01SE8</accession>
<name>Q01SE8_SOLUE</name>
<reference evidence="2" key="1">
    <citation type="submission" date="2006-10" db="EMBL/GenBank/DDBJ databases">
        <title>Complete sequence of Solibacter usitatus Ellin6076.</title>
        <authorList>
            <consortium name="US DOE Joint Genome Institute"/>
            <person name="Copeland A."/>
            <person name="Lucas S."/>
            <person name="Lapidus A."/>
            <person name="Barry K."/>
            <person name="Detter J.C."/>
            <person name="Glavina del Rio T."/>
            <person name="Hammon N."/>
            <person name="Israni S."/>
            <person name="Dalin E."/>
            <person name="Tice H."/>
            <person name="Pitluck S."/>
            <person name="Thompson L.S."/>
            <person name="Brettin T."/>
            <person name="Bruce D."/>
            <person name="Han C."/>
            <person name="Tapia R."/>
            <person name="Gilna P."/>
            <person name="Schmutz J."/>
            <person name="Larimer F."/>
            <person name="Land M."/>
            <person name="Hauser L."/>
            <person name="Kyrpides N."/>
            <person name="Mikhailova N."/>
            <person name="Janssen P.H."/>
            <person name="Kuske C.R."/>
            <person name="Richardson P."/>
        </authorList>
    </citation>
    <scope>NUCLEOTIDE SEQUENCE</scope>
    <source>
        <strain evidence="2">Ellin6076</strain>
    </source>
</reference>
<evidence type="ECO:0000256" key="1">
    <source>
        <dbReference type="SAM" id="Phobius"/>
    </source>
</evidence>
<dbReference type="InParanoid" id="Q01SE8"/>
<proteinExistence type="predicted"/>
<evidence type="ECO:0008006" key="3">
    <source>
        <dbReference type="Google" id="ProtNLM"/>
    </source>
</evidence>
<organism evidence="2">
    <name type="scientific">Solibacter usitatus (strain Ellin6076)</name>
    <dbReference type="NCBI Taxonomy" id="234267"/>
    <lineage>
        <taxon>Bacteria</taxon>
        <taxon>Pseudomonadati</taxon>
        <taxon>Acidobacteriota</taxon>
        <taxon>Terriglobia</taxon>
        <taxon>Bryobacterales</taxon>
        <taxon>Solibacteraceae</taxon>
        <taxon>Candidatus Solibacter</taxon>
    </lineage>
</organism>
<dbReference type="AlphaFoldDB" id="Q01SE8"/>
<dbReference type="OrthoDB" id="134085at2"/>
<feature type="transmembrane region" description="Helical" evidence="1">
    <location>
        <begin position="242"/>
        <end position="259"/>
    </location>
</feature>
<dbReference type="HOGENOM" id="CLU_1093716_0_0_0"/>
<keyword evidence="1" id="KW-0472">Membrane</keyword>
<sequence precursor="true">MRIIALLTLVLLGLVPVSVATVITNGTFGFSGTIVATGPGLVVTPAGTCPVGVSCVFWQDPRMAFNNKVDISAAGLPNGDIPLAISGLDAGNIFSLFFPPEVVGSTFPPTPFMSFNNGGVTTVLEMNFIAPGFFPAAGCFAPPAPGQLCTPVGSFFNFQNITSTSSIATWSFSGITNDGLSAWTASFASLFSTSYQDVLANVTSSGFVSNPFGGTGIASLAGDAAAPSALTTITLTPIPEPATLPLMVVTGVMGLLLFLRGRLTGAKTS</sequence>
<keyword evidence="1" id="KW-0812">Transmembrane</keyword>
<dbReference type="KEGG" id="sus:Acid_6498"/>
<gene>
    <name evidence="2" type="ordered locus">Acid_6498</name>
</gene>
<evidence type="ECO:0000313" key="2">
    <source>
        <dbReference type="EMBL" id="ABJ87422.1"/>
    </source>
</evidence>
<keyword evidence="1" id="KW-1133">Transmembrane helix</keyword>
<protein>
    <recommendedName>
        <fullName evidence="3">PEP-CTERM protein-sorting domain-containing protein</fullName>
    </recommendedName>
</protein>
<dbReference type="EMBL" id="CP000473">
    <property type="protein sequence ID" value="ABJ87422.1"/>
    <property type="molecule type" value="Genomic_DNA"/>
</dbReference>